<organism evidence="1 2">
    <name type="scientific">Neorhodopirellula pilleata</name>
    <dbReference type="NCBI Taxonomy" id="2714738"/>
    <lineage>
        <taxon>Bacteria</taxon>
        <taxon>Pseudomonadati</taxon>
        <taxon>Planctomycetota</taxon>
        <taxon>Planctomycetia</taxon>
        <taxon>Pirellulales</taxon>
        <taxon>Pirellulaceae</taxon>
        <taxon>Neorhodopirellula</taxon>
    </lineage>
</organism>
<dbReference type="AlphaFoldDB" id="A0A5C6A0U2"/>
<comment type="caution">
    <text evidence="1">The sequence shown here is derived from an EMBL/GenBank/DDBJ whole genome shotgun (WGS) entry which is preliminary data.</text>
</comment>
<name>A0A5C6A0U2_9BACT</name>
<protein>
    <submittedName>
        <fullName evidence="1">Uncharacterized protein</fullName>
    </submittedName>
</protein>
<accession>A0A5C6A0U2</accession>
<sequence length="106" mass="12201">MERDIDLDTSLDLYFRLYFLDAPNGYGIAPAKFSVASDTTRNNCTLATLCCGLREPDGNFWYPTTRRVPNVVMPDDYEWAYSHTRVYGPPTISSWIGRRTRKRGEP</sequence>
<dbReference type="EMBL" id="SJPM01000010">
    <property type="protein sequence ID" value="TWT93036.1"/>
    <property type="molecule type" value="Genomic_DNA"/>
</dbReference>
<reference evidence="1 2" key="1">
    <citation type="submission" date="2019-02" db="EMBL/GenBank/DDBJ databases">
        <title>Deep-cultivation of Planctomycetes and their phenomic and genomic characterization uncovers novel biology.</title>
        <authorList>
            <person name="Wiegand S."/>
            <person name="Jogler M."/>
            <person name="Boedeker C."/>
            <person name="Pinto D."/>
            <person name="Vollmers J."/>
            <person name="Rivas-Marin E."/>
            <person name="Kohn T."/>
            <person name="Peeters S.H."/>
            <person name="Heuer A."/>
            <person name="Rast P."/>
            <person name="Oberbeckmann S."/>
            <person name="Bunk B."/>
            <person name="Jeske O."/>
            <person name="Meyerdierks A."/>
            <person name="Storesund J.E."/>
            <person name="Kallscheuer N."/>
            <person name="Luecker S."/>
            <person name="Lage O.M."/>
            <person name="Pohl T."/>
            <person name="Merkel B.J."/>
            <person name="Hornburger P."/>
            <person name="Mueller R.-W."/>
            <person name="Bruemmer F."/>
            <person name="Labrenz M."/>
            <person name="Spormann A.M."/>
            <person name="Op Den Camp H."/>
            <person name="Overmann J."/>
            <person name="Amann R."/>
            <person name="Jetten M.S.M."/>
            <person name="Mascher T."/>
            <person name="Medema M.H."/>
            <person name="Devos D.P."/>
            <person name="Kaster A.-K."/>
            <person name="Ovreas L."/>
            <person name="Rohde M."/>
            <person name="Galperin M.Y."/>
            <person name="Jogler C."/>
        </authorList>
    </citation>
    <scope>NUCLEOTIDE SEQUENCE [LARGE SCALE GENOMIC DNA]</scope>
    <source>
        <strain evidence="1 2">Pla100</strain>
    </source>
</reference>
<keyword evidence="2" id="KW-1185">Reference proteome</keyword>
<proteinExistence type="predicted"/>
<gene>
    <name evidence="1" type="ORF">Pla100_43520</name>
</gene>
<evidence type="ECO:0000313" key="1">
    <source>
        <dbReference type="EMBL" id="TWT93036.1"/>
    </source>
</evidence>
<dbReference type="RefSeq" id="WP_146579811.1">
    <property type="nucleotide sequence ID" value="NZ_SJPM01000010.1"/>
</dbReference>
<evidence type="ECO:0000313" key="2">
    <source>
        <dbReference type="Proteomes" id="UP000316213"/>
    </source>
</evidence>
<dbReference type="OrthoDB" id="294330at2"/>
<dbReference type="Proteomes" id="UP000316213">
    <property type="component" value="Unassembled WGS sequence"/>
</dbReference>